<dbReference type="SUPFAM" id="SSF53328">
    <property type="entry name" value="Formyltransferase"/>
    <property type="match status" value="1"/>
</dbReference>
<keyword evidence="4" id="KW-0658">Purine biosynthesis</keyword>
<comment type="similarity">
    <text evidence="5">Belongs to the GART family.</text>
</comment>
<comment type="pathway">
    <text evidence="1">Purine metabolism; IMP biosynthesis via de novo pathway; N(2)-formyl-N(1)-(5-phospho-D-ribosyl)glycinamide from N(1)-(5-phospho-D-ribosyl)glycinamide (10-formyl THF route): step 1/1.</text>
</comment>
<dbReference type="InterPro" id="IPR002376">
    <property type="entry name" value="Formyl_transf_N"/>
</dbReference>
<evidence type="ECO:0000256" key="3">
    <source>
        <dbReference type="ARBA" id="ARBA00022679"/>
    </source>
</evidence>
<keyword evidence="11" id="KW-1185">Reference proteome</keyword>
<dbReference type="PROSITE" id="PS00373">
    <property type="entry name" value="GART"/>
    <property type="match status" value="1"/>
</dbReference>
<feature type="domain" description="Formyl transferase N-terminal" evidence="9">
    <location>
        <begin position="15"/>
        <end position="179"/>
    </location>
</feature>
<evidence type="ECO:0000256" key="7">
    <source>
        <dbReference type="ARBA" id="ARBA00041682"/>
    </source>
</evidence>
<dbReference type="InterPro" id="IPR001555">
    <property type="entry name" value="GART_AS"/>
</dbReference>
<evidence type="ECO:0000256" key="4">
    <source>
        <dbReference type="ARBA" id="ARBA00022755"/>
    </source>
</evidence>
<dbReference type="InterPro" id="IPR036477">
    <property type="entry name" value="Formyl_transf_N_sf"/>
</dbReference>
<protein>
    <recommendedName>
        <fullName evidence="2">phosphoribosylglycinamide formyltransferase 1</fullName>
        <ecNumber evidence="2">2.1.2.2</ecNumber>
    </recommendedName>
    <alternativeName>
        <fullName evidence="7">5'-phosphoribosylglycinamide transformylase</fullName>
    </alternativeName>
    <alternativeName>
        <fullName evidence="6">GAR transformylase</fullName>
    </alternativeName>
</protein>
<evidence type="ECO:0000259" key="9">
    <source>
        <dbReference type="Pfam" id="PF00551"/>
    </source>
</evidence>
<evidence type="ECO:0000256" key="6">
    <source>
        <dbReference type="ARBA" id="ARBA00041324"/>
    </source>
</evidence>
<dbReference type="Gene3D" id="3.40.50.170">
    <property type="entry name" value="Formyl transferase, N-terminal domain"/>
    <property type="match status" value="1"/>
</dbReference>
<dbReference type="PANTHER" id="PTHR43369">
    <property type="entry name" value="PHOSPHORIBOSYLGLYCINAMIDE FORMYLTRANSFERASE"/>
    <property type="match status" value="1"/>
</dbReference>
<dbReference type="Proteomes" id="UP001336020">
    <property type="component" value="Unassembled WGS sequence"/>
</dbReference>
<organism evidence="10 11">
    <name type="scientific">Rhodococcus artemisiae</name>
    <dbReference type="NCBI Taxonomy" id="714159"/>
    <lineage>
        <taxon>Bacteria</taxon>
        <taxon>Bacillati</taxon>
        <taxon>Actinomycetota</taxon>
        <taxon>Actinomycetes</taxon>
        <taxon>Mycobacteriales</taxon>
        <taxon>Nocardiaceae</taxon>
        <taxon>Rhodococcus</taxon>
    </lineage>
</organism>
<evidence type="ECO:0000313" key="11">
    <source>
        <dbReference type="Proteomes" id="UP001336020"/>
    </source>
</evidence>
<dbReference type="EMBL" id="JAUTXY010000007">
    <property type="protein sequence ID" value="MEE2059057.1"/>
    <property type="molecule type" value="Genomic_DNA"/>
</dbReference>
<accession>A0ABU7LBY7</accession>
<evidence type="ECO:0000256" key="1">
    <source>
        <dbReference type="ARBA" id="ARBA00005054"/>
    </source>
</evidence>
<evidence type="ECO:0000313" key="10">
    <source>
        <dbReference type="EMBL" id="MEE2059057.1"/>
    </source>
</evidence>
<dbReference type="Pfam" id="PF00551">
    <property type="entry name" value="Formyl_trans_N"/>
    <property type="match status" value="1"/>
</dbReference>
<dbReference type="EC" id="2.1.2.2" evidence="2"/>
<evidence type="ECO:0000256" key="5">
    <source>
        <dbReference type="ARBA" id="ARBA00038440"/>
    </source>
</evidence>
<sequence length="248" mass="27092">MSTAERKNRSSPRCVVVIMVGSGALVWRAAMHAASAGKPVEAVIHPHGEDVPAQAVELNCVATHDVNELAEYIGGLSIDRLVCSTGNPFIFRTPILDLGLTIVNVHGAPLPRYRGLPLATAAFAILRSEREFGVTLHRVDAGIDTGPVVDRRTFSLSSSVTLEELSLQVTDACHEILTDNIDDLDRVPEQDVDESSQPGEYFGFTQLASISTYRDHPNFDRATDLGVLDEFYPSYAELFEAARSRTIR</sequence>
<name>A0ABU7LBY7_9NOCA</name>
<reference evidence="10 11" key="1">
    <citation type="submission" date="2023-07" db="EMBL/GenBank/DDBJ databases">
        <authorList>
            <person name="Girao M."/>
            <person name="Carvalho M.F."/>
        </authorList>
    </citation>
    <scope>NUCLEOTIDE SEQUENCE [LARGE SCALE GENOMIC DNA]</scope>
    <source>
        <strain evidence="10 11">YIM65754</strain>
    </source>
</reference>
<evidence type="ECO:0000256" key="8">
    <source>
        <dbReference type="ARBA" id="ARBA00047664"/>
    </source>
</evidence>
<comment type="caution">
    <text evidence="10">The sequence shown here is derived from an EMBL/GenBank/DDBJ whole genome shotgun (WGS) entry which is preliminary data.</text>
</comment>
<keyword evidence="3" id="KW-0808">Transferase</keyword>
<proteinExistence type="inferred from homology"/>
<comment type="catalytic activity">
    <reaction evidence="8">
        <text>N(1)-(5-phospho-beta-D-ribosyl)glycinamide + (6R)-10-formyltetrahydrofolate = N(2)-formyl-N(1)-(5-phospho-beta-D-ribosyl)glycinamide + (6S)-5,6,7,8-tetrahydrofolate + H(+)</text>
        <dbReference type="Rhea" id="RHEA:15053"/>
        <dbReference type="ChEBI" id="CHEBI:15378"/>
        <dbReference type="ChEBI" id="CHEBI:57453"/>
        <dbReference type="ChEBI" id="CHEBI:143788"/>
        <dbReference type="ChEBI" id="CHEBI:147286"/>
        <dbReference type="ChEBI" id="CHEBI:195366"/>
        <dbReference type="EC" id="2.1.2.2"/>
    </reaction>
</comment>
<gene>
    <name evidence="10" type="ORF">Q7514_16160</name>
</gene>
<evidence type="ECO:0000256" key="2">
    <source>
        <dbReference type="ARBA" id="ARBA00012254"/>
    </source>
</evidence>
<dbReference type="PANTHER" id="PTHR43369:SF2">
    <property type="entry name" value="PHOSPHORIBOSYLGLYCINAMIDE FORMYLTRANSFERASE"/>
    <property type="match status" value="1"/>
</dbReference>